<keyword evidence="5 7" id="KW-1133">Transmembrane helix</keyword>
<dbReference type="PATRIC" id="fig|662479.7.peg.1301"/>
<dbReference type="Proteomes" id="UP000011550">
    <property type="component" value="Unassembled WGS sequence"/>
</dbReference>
<dbReference type="PANTHER" id="PTHR43744">
    <property type="entry name" value="ABC TRANSPORTER PERMEASE PROTEIN MG189-RELATED-RELATED"/>
    <property type="match status" value="1"/>
</dbReference>
<evidence type="ECO:0000313" key="11">
    <source>
        <dbReference type="Proteomes" id="UP000011550"/>
    </source>
</evidence>
<evidence type="ECO:0000256" key="5">
    <source>
        <dbReference type="ARBA" id="ARBA00022989"/>
    </source>
</evidence>
<dbReference type="GO" id="GO:0055085">
    <property type="term" value="P:transmembrane transport"/>
    <property type="evidence" value="ECO:0007669"/>
    <property type="project" value="InterPro"/>
</dbReference>
<feature type="transmembrane region" description="Helical" evidence="7">
    <location>
        <begin position="30"/>
        <end position="53"/>
    </location>
</feature>
<evidence type="ECO:0000256" key="4">
    <source>
        <dbReference type="ARBA" id="ARBA00022692"/>
    </source>
</evidence>
<keyword evidence="2 7" id="KW-0813">Transport</keyword>
<dbReference type="CDD" id="cd06261">
    <property type="entry name" value="TM_PBP2"/>
    <property type="match status" value="1"/>
</dbReference>
<feature type="transmembrane region" description="Helical" evidence="7">
    <location>
        <begin position="152"/>
        <end position="175"/>
    </location>
</feature>
<feature type="transmembrane region" description="Helical" evidence="7">
    <location>
        <begin position="94"/>
        <end position="118"/>
    </location>
</feature>
<dbReference type="InterPro" id="IPR035906">
    <property type="entry name" value="MetI-like_sf"/>
</dbReference>
<evidence type="ECO:0000256" key="3">
    <source>
        <dbReference type="ARBA" id="ARBA00022475"/>
    </source>
</evidence>
<sequence>MATQTESTQHTEPTQETQRSSLSARFEGDLFVHLALVGSIFLVGLPLILAVIMSTQSTTEIYEVTNLGVGSAGLSNYETALTEYNLMQYMVNSVVMSVVIVVGKVTLSLLAALALVYYRFPYERAVFTFILLTLLVPVPVRIVPLFQLMADLGWANSLLAITGPYIASATAVFLFRQHFTSIPESLVENARLDGVGPLAFLVQVLIPMSKGMIAGVSVITFIYAWNQYLWPLIVVSDQSKQVIQVGIKFLQGASQSGLTEWGLIMAGAVIALLPPLFVLIVLHRPLLETFAIQQK</sequence>
<dbReference type="Pfam" id="PF00528">
    <property type="entry name" value="BPD_transp_1"/>
    <property type="match status" value="1"/>
</dbReference>
<reference evidence="10 11" key="1">
    <citation type="journal article" date="2014" name="PLoS Genet.">
        <title>Phylogenetically driven sequencing of extremely halophilic archaea reveals strategies for static and dynamic osmo-response.</title>
        <authorList>
            <person name="Becker E.A."/>
            <person name="Seitzer P.M."/>
            <person name="Tritt A."/>
            <person name="Larsen D."/>
            <person name="Krusor M."/>
            <person name="Yao A.I."/>
            <person name="Wu D."/>
            <person name="Madern D."/>
            <person name="Eisen J.A."/>
            <person name="Darling A.E."/>
            <person name="Facciotti M.T."/>
        </authorList>
    </citation>
    <scope>NUCLEOTIDE SEQUENCE [LARGE SCALE GENOMIC DNA]</scope>
    <source>
        <strain evidence="10 11">ATCC BAA-1512</strain>
    </source>
</reference>
<feature type="region of interest" description="Disordered" evidence="8">
    <location>
        <begin position="1"/>
        <end position="20"/>
    </location>
</feature>
<keyword evidence="11" id="KW-1185">Reference proteome</keyword>
<evidence type="ECO:0000313" key="10">
    <source>
        <dbReference type="EMBL" id="ELZ95908.1"/>
    </source>
</evidence>
<evidence type="ECO:0000256" key="2">
    <source>
        <dbReference type="ARBA" id="ARBA00022448"/>
    </source>
</evidence>
<protein>
    <submittedName>
        <fullName evidence="10">sn-glycerol-3-phosphate transport system permease</fullName>
    </submittedName>
</protein>
<feature type="transmembrane region" description="Helical" evidence="7">
    <location>
        <begin position="125"/>
        <end position="146"/>
    </location>
</feature>
<evidence type="ECO:0000256" key="1">
    <source>
        <dbReference type="ARBA" id="ARBA00004651"/>
    </source>
</evidence>
<accession>M0IJ67</accession>
<dbReference type="InterPro" id="IPR000515">
    <property type="entry name" value="MetI-like"/>
</dbReference>
<comment type="similarity">
    <text evidence="7">Belongs to the binding-protein-dependent transport system permease family.</text>
</comment>
<keyword evidence="4 7" id="KW-0812">Transmembrane</keyword>
<dbReference type="SUPFAM" id="SSF161098">
    <property type="entry name" value="MetI-like"/>
    <property type="match status" value="1"/>
</dbReference>
<dbReference type="PANTHER" id="PTHR43744:SF8">
    <property type="entry name" value="SN-GLYCEROL-3-PHOSPHATE TRANSPORT SYSTEM PERMEASE PROTEIN UGPE"/>
    <property type="match status" value="1"/>
</dbReference>
<feature type="transmembrane region" description="Helical" evidence="7">
    <location>
        <begin position="195"/>
        <end position="225"/>
    </location>
</feature>
<proteinExistence type="inferred from homology"/>
<dbReference type="PROSITE" id="PS50928">
    <property type="entry name" value="ABC_TM1"/>
    <property type="match status" value="1"/>
</dbReference>
<dbReference type="STRING" id="662479.C440_06447"/>
<evidence type="ECO:0000256" key="7">
    <source>
        <dbReference type="RuleBase" id="RU363032"/>
    </source>
</evidence>
<dbReference type="OrthoDB" id="18784at2157"/>
<dbReference type="AlphaFoldDB" id="M0IJ67"/>
<feature type="domain" description="ABC transmembrane type-1" evidence="9">
    <location>
        <begin position="90"/>
        <end position="282"/>
    </location>
</feature>
<dbReference type="GO" id="GO:0005886">
    <property type="term" value="C:plasma membrane"/>
    <property type="evidence" value="ECO:0007669"/>
    <property type="project" value="UniProtKB-SubCell"/>
</dbReference>
<evidence type="ECO:0000256" key="8">
    <source>
        <dbReference type="SAM" id="MobiDB-lite"/>
    </source>
</evidence>
<keyword evidence="6 7" id="KW-0472">Membrane</keyword>
<dbReference type="RefSeq" id="WP_008319406.1">
    <property type="nucleotide sequence ID" value="NZ_AOLN01000010.1"/>
</dbReference>
<dbReference type="Gene3D" id="1.10.3720.10">
    <property type="entry name" value="MetI-like"/>
    <property type="match status" value="1"/>
</dbReference>
<keyword evidence="3" id="KW-1003">Cell membrane</keyword>
<name>M0IJ67_9EURY</name>
<dbReference type="EMBL" id="AOLN01000010">
    <property type="protein sequence ID" value="ELZ95908.1"/>
    <property type="molecule type" value="Genomic_DNA"/>
</dbReference>
<feature type="transmembrane region" description="Helical" evidence="7">
    <location>
        <begin position="261"/>
        <end position="282"/>
    </location>
</feature>
<evidence type="ECO:0000259" key="9">
    <source>
        <dbReference type="PROSITE" id="PS50928"/>
    </source>
</evidence>
<gene>
    <name evidence="10" type="ORF">C440_06447</name>
</gene>
<comment type="caution">
    <text evidence="10">The sequence shown here is derived from an EMBL/GenBank/DDBJ whole genome shotgun (WGS) entry which is preliminary data.</text>
</comment>
<organism evidence="10 11">
    <name type="scientific">Haloferax mucosum ATCC BAA-1512</name>
    <dbReference type="NCBI Taxonomy" id="662479"/>
    <lineage>
        <taxon>Archaea</taxon>
        <taxon>Methanobacteriati</taxon>
        <taxon>Methanobacteriota</taxon>
        <taxon>Stenosarchaea group</taxon>
        <taxon>Halobacteria</taxon>
        <taxon>Halobacteriales</taxon>
        <taxon>Haloferacaceae</taxon>
        <taxon>Haloferax</taxon>
    </lineage>
</organism>
<evidence type="ECO:0000256" key="6">
    <source>
        <dbReference type="ARBA" id="ARBA00023136"/>
    </source>
</evidence>
<comment type="subcellular location">
    <subcellularLocation>
        <location evidence="1 7">Cell membrane</location>
        <topology evidence="1 7">Multi-pass membrane protein</topology>
    </subcellularLocation>
</comment>